<dbReference type="Gene3D" id="1.10.10.60">
    <property type="entry name" value="Homeodomain-like"/>
    <property type="match status" value="1"/>
</dbReference>
<comment type="caution">
    <text evidence="5">The sequence shown here is derived from an EMBL/GenBank/DDBJ whole genome shotgun (WGS) entry which is preliminary data.</text>
</comment>
<gene>
    <name evidence="5" type="ORF">LX95_01841</name>
</gene>
<proteinExistence type="predicted"/>
<dbReference type="PROSITE" id="PS00041">
    <property type="entry name" value="HTH_ARAC_FAMILY_1"/>
    <property type="match status" value="1"/>
</dbReference>
<protein>
    <submittedName>
        <fullName evidence="5">AraC-like DNA-binding protein</fullName>
    </submittedName>
</protein>
<keyword evidence="1" id="KW-0805">Transcription regulation</keyword>
<keyword evidence="2 5" id="KW-0238">DNA-binding</keyword>
<dbReference type="SUPFAM" id="SSF46689">
    <property type="entry name" value="Homeodomain-like"/>
    <property type="match status" value="1"/>
</dbReference>
<dbReference type="SMART" id="SM00342">
    <property type="entry name" value="HTH_ARAC"/>
    <property type="match status" value="1"/>
</dbReference>
<dbReference type="InterPro" id="IPR018060">
    <property type="entry name" value="HTH_AraC"/>
</dbReference>
<evidence type="ECO:0000313" key="5">
    <source>
        <dbReference type="EMBL" id="PZW40773.1"/>
    </source>
</evidence>
<dbReference type="InterPro" id="IPR018062">
    <property type="entry name" value="HTH_AraC-typ_CS"/>
</dbReference>
<dbReference type="GO" id="GO:0043565">
    <property type="term" value="F:sequence-specific DNA binding"/>
    <property type="evidence" value="ECO:0007669"/>
    <property type="project" value="InterPro"/>
</dbReference>
<dbReference type="InterPro" id="IPR009057">
    <property type="entry name" value="Homeodomain-like_sf"/>
</dbReference>
<dbReference type="PROSITE" id="PS01124">
    <property type="entry name" value="HTH_ARAC_FAMILY_2"/>
    <property type="match status" value="1"/>
</dbReference>
<sequence length="188" mass="21735">MVKDFYIKNMVCDRCIKVLRDGLDKQNIELLQIELGRMRLDIESDDEIKKLKRLLESNGFSLIGSTEEKLTEQVKVELIKALQELPLELNEKLSVHLADALGQEYSKISKVFSFTEGITIEKYFIKLKIEKVKELIQGKELNFTEMGQLLGYSHINHLSGQFKNQTGMSLTAYKSQQENFRNSLDKIM</sequence>
<organism evidence="5 6">
    <name type="scientific">Mesonia algae</name>
    <dbReference type="NCBI Taxonomy" id="213248"/>
    <lineage>
        <taxon>Bacteria</taxon>
        <taxon>Pseudomonadati</taxon>
        <taxon>Bacteroidota</taxon>
        <taxon>Flavobacteriia</taxon>
        <taxon>Flavobacteriales</taxon>
        <taxon>Flavobacteriaceae</taxon>
        <taxon>Mesonia</taxon>
    </lineage>
</organism>
<dbReference type="EMBL" id="QKYV01000004">
    <property type="protein sequence ID" value="PZW40773.1"/>
    <property type="molecule type" value="Genomic_DNA"/>
</dbReference>
<evidence type="ECO:0000256" key="3">
    <source>
        <dbReference type="ARBA" id="ARBA00023163"/>
    </source>
</evidence>
<keyword evidence="3" id="KW-0804">Transcription</keyword>
<accession>A0A2W7IQ33</accession>
<dbReference type="PANTHER" id="PTHR43280">
    <property type="entry name" value="ARAC-FAMILY TRANSCRIPTIONAL REGULATOR"/>
    <property type="match status" value="1"/>
</dbReference>
<dbReference type="Proteomes" id="UP000249542">
    <property type="component" value="Unassembled WGS sequence"/>
</dbReference>
<reference evidence="5 6" key="1">
    <citation type="submission" date="2018-06" db="EMBL/GenBank/DDBJ databases">
        <title>Genomic Encyclopedia of Archaeal and Bacterial Type Strains, Phase II (KMG-II): from individual species to whole genera.</title>
        <authorList>
            <person name="Goeker M."/>
        </authorList>
    </citation>
    <scope>NUCLEOTIDE SEQUENCE [LARGE SCALE GENOMIC DNA]</scope>
    <source>
        <strain evidence="5 6">DSM 15361</strain>
    </source>
</reference>
<name>A0A2W7IQ33_9FLAO</name>
<dbReference type="PANTHER" id="PTHR43280:SF28">
    <property type="entry name" value="HTH-TYPE TRANSCRIPTIONAL ACTIVATOR RHAS"/>
    <property type="match status" value="1"/>
</dbReference>
<dbReference type="GO" id="GO:0003700">
    <property type="term" value="F:DNA-binding transcription factor activity"/>
    <property type="evidence" value="ECO:0007669"/>
    <property type="project" value="InterPro"/>
</dbReference>
<evidence type="ECO:0000256" key="1">
    <source>
        <dbReference type="ARBA" id="ARBA00023015"/>
    </source>
</evidence>
<dbReference type="RefSeq" id="WP_111541127.1">
    <property type="nucleotide sequence ID" value="NZ_QKYV01000004.1"/>
</dbReference>
<keyword evidence="6" id="KW-1185">Reference proteome</keyword>
<dbReference type="Pfam" id="PF12833">
    <property type="entry name" value="HTH_18"/>
    <property type="match status" value="1"/>
</dbReference>
<evidence type="ECO:0000313" key="6">
    <source>
        <dbReference type="Proteomes" id="UP000249542"/>
    </source>
</evidence>
<dbReference type="AlphaFoldDB" id="A0A2W7IQ33"/>
<evidence type="ECO:0000256" key="2">
    <source>
        <dbReference type="ARBA" id="ARBA00023125"/>
    </source>
</evidence>
<feature type="domain" description="HTH araC/xylS-type" evidence="4">
    <location>
        <begin position="97"/>
        <end position="176"/>
    </location>
</feature>
<evidence type="ECO:0000259" key="4">
    <source>
        <dbReference type="PROSITE" id="PS01124"/>
    </source>
</evidence>